<dbReference type="InterPro" id="IPR007568">
    <property type="entry name" value="RTA1"/>
</dbReference>
<keyword evidence="9" id="KW-1185">Reference proteome</keyword>
<evidence type="ECO:0000256" key="4">
    <source>
        <dbReference type="ARBA" id="ARBA00023136"/>
    </source>
</evidence>
<sequence>MDNIVAGPKALRLAWVAVLFLSAVYGKKDDVVCPEDPCNPFRYVPNKGINIAAAVLYFAVAVVLTFHAVRKPANYFLALVIGAWCEGIGLALRVALRTNLHSSGLYIVCYLFVVLSPCAFLAGDYILLGRLVQYLDGHRYIRPFRASHIAWIFIASDIITFCIQGAGGGLSTSHDVNTAQLGGKMFLAGIAIQMASFIFFTITWAIFGFRTWREDKQLWNRPGWKPLYWALGFTCICFLIRSIYRTIELSQGYVGYIATHERFYLGLDCLPLLFGIATYMYFWPGKYLHFENKPESLEKFPNREEEDLENGNDGYSAPNKTENANLQSLSSKRS</sequence>
<keyword evidence="2 6" id="KW-0812">Transmembrane</keyword>
<comment type="subcellular location">
    <subcellularLocation>
        <location evidence="1">Membrane</location>
        <topology evidence="1">Multi-pass membrane protein</topology>
    </subcellularLocation>
</comment>
<protein>
    <recommendedName>
        <fullName evidence="10">Integral membrane protein</fullName>
    </recommendedName>
</protein>
<feature type="transmembrane region" description="Helical" evidence="6">
    <location>
        <begin position="75"/>
        <end position="92"/>
    </location>
</feature>
<proteinExistence type="predicted"/>
<feature type="transmembrane region" description="Helical" evidence="6">
    <location>
        <begin position="264"/>
        <end position="283"/>
    </location>
</feature>
<feature type="transmembrane region" description="Helical" evidence="6">
    <location>
        <begin position="50"/>
        <end position="68"/>
    </location>
</feature>
<evidence type="ECO:0000256" key="2">
    <source>
        <dbReference type="ARBA" id="ARBA00022692"/>
    </source>
</evidence>
<evidence type="ECO:0000256" key="3">
    <source>
        <dbReference type="ARBA" id="ARBA00022989"/>
    </source>
</evidence>
<evidence type="ECO:0000256" key="6">
    <source>
        <dbReference type="SAM" id="Phobius"/>
    </source>
</evidence>
<feature type="transmembrane region" description="Helical" evidence="6">
    <location>
        <begin position="186"/>
        <end position="207"/>
    </location>
</feature>
<dbReference type="Pfam" id="PF04479">
    <property type="entry name" value="RTA1"/>
    <property type="match status" value="1"/>
</dbReference>
<dbReference type="PANTHER" id="PTHR31465">
    <property type="entry name" value="PROTEIN RTA1-RELATED"/>
    <property type="match status" value="1"/>
</dbReference>
<feature type="transmembrane region" description="Helical" evidence="6">
    <location>
        <begin position="227"/>
        <end position="244"/>
    </location>
</feature>
<evidence type="ECO:0000313" key="9">
    <source>
        <dbReference type="Proteomes" id="UP000094043"/>
    </source>
</evidence>
<dbReference type="PANTHER" id="PTHR31465:SF1">
    <property type="entry name" value="PROTEIN RTA1-RELATED"/>
    <property type="match status" value="1"/>
</dbReference>
<feature type="transmembrane region" description="Helical" evidence="6">
    <location>
        <begin position="149"/>
        <end position="166"/>
    </location>
</feature>
<evidence type="ECO:0000256" key="7">
    <source>
        <dbReference type="SAM" id="SignalP"/>
    </source>
</evidence>
<keyword evidence="3 6" id="KW-1133">Transmembrane helix</keyword>
<dbReference type="GO" id="GO:0016020">
    <property type="term" value="C:membrane"/>
    <property type="evidence" value="ECO:0007669"/>
    <property type="project" value="UniProtKB-SubCell"/>
</dbReference>
<feature type="compositionally biased region" description="Polar residues" evidence="5">
    <location>
        <begin position="318"/>
        <end position="334"/>
    </location>
</feature>
<keyword evidence="7" id="KW-0732">Signal</keyword>
<keyword evidence="4 6" id="KW-0472">Membrane</keyword>
<feature type="chain" id="PRO_5042508458" description="Integral membrane protein" evidence="7">
    <location>
        <begin position="27"/>
        <end position="334"/>
    </location>
</feature>
<evidence type="ECO:0000256" key="1">
    <source>
        <dbReference type="ARBA" id="ARBA00004141"/>
    </source>
</evidence>
<reference evidence="8" key="1">
    <citation type="submission" date="2016-06" db="EMBL/GenBank/DDBJ databases">
        <authorList>
            <person name="Cuomo C."/>
            <person name="Litvintseva A."/>
            <person name="Heitman J."/>
            <person name="Chen Y."/>
            <person name="Sun S."/>
            <person name="Springer D."/>
            <person name="Dromer F."/>
            <person name="Young S."/>
            <person name="Zeng Q."/>
            <person name="Chapman S."/>
            <person name="Gujja S."/>
            <person name="Saif S."/>
            <person name="Birren B."/>
        </authorList>
    </citation>
    <scope>NUCLEOTIDE SEQUENCE</scope>
    <source>
        <strain evidence="8">CBS 7841</strain>
    </source>
</reference>
<feature type="transmembrane region" description="Helical" evidence="6">
    <location>
        <begin position="104"/>
        <end position="128"/>
    </location>
</feature>
<organism evidence="8 9">
    <name type="scientific">Cryptococcus depauperatus CBS 7841</name>
    <dbReference type="NCBI Taxonomy" id="1295531"/>
    <lineage>
        <taxon>Eukaryota</taxon>
        <taxon>Fungi</taxon>
        <taxon>Dikarya</taxon>
        <taxon>Basidiomycota</taxon>
        <taxon>Agaricomycotina</taxon>
        <taxon>Tremellomycetes</taxon>
        <taxon>Tremellales</taxon>
        <taxon>Cryptococcaceae</taxon>
        <taxon>Cryptococcus</taxon>
    </lineage>
</organism>
<evidence type="ECO:0000313" key="8">
    <source>
        <dbReference type="EMBL" id="WVN87911.1"/>
    </source>
</evidence>
<dbReference type="Proteomes" id="UP000094043">
    <property type="component" value="Chromosome 3"/>
</dbReference>
<feature type="region of interest" description="Disordered" evidence="5">
    <location>
        <begin position="301"/>
        <end position="334"/>
    </location>
</feature>
<reference evidence="8" key="2">
    <citation type="journal article" date="2022" name="Elife">
        <title>Obligate sexual reproduction of a homothallic fungus closely related to the Cryptococcus pathogenic species complex.</title>
        <authorList>
            <person name="Passer A.R."/>
            <person name="Clancey S.A."/>
            <person name="Shea T."/>
            <person name="David-Palma M."/>
            <person name="Averette A.F."/>
            <person name="Boekhout T."/>
            <person name="Porcel B.M."/>
            <person name="Nowrousian M."/>
            <person name="Cuomo C.A."/>
            <person name="Sun S."/>
            <person name="Heitman J."/>
            <person name="Coelho M.A."/>
        </authorList>
    </citation>
    <scope>NUCLEOTIDE SEQUENCE</scope>
    <source>
        <strain evidence="8">CBS 7841</strain>
    </source>
</reference>
<dbReference type="GeneID" id="91087319"/>
<dbReference type="KEGG" id="cdep:91087319"/>
<reference evidence="8" key="3">
    <citation type="submission" date="2024-01" db="EMBL/GenBank/DDBJ databases">
        <authorList>
            <person name="Coelho M.A."/>
            <person name="David-Palma M."/>
            <person name="Shea T."/>
            <person name="Sun S."/>
            <person name="Cuomo C.A."/>
            <person name="Heitman J."/>
        </authorList>
    </citation>
    <scope>NUCLEOTIDE SEQUENCE</scope>
    <source>
        <strain evidence="8">CBS 7841</strain>
    </source>
</reference>
<accession>A0AAJ8JT63</accession>
<evidence type="ECO:0000256" key="5">
    <source>
        <dbReference type="SAM" id="MobiDB-lite"/>
    </source>
</evidence>
<name>A0AAJ8JT63_9TREE</name>
<gene>
    <name evidence="8" type="ORF">L203_103108</name>
</gene>
<dbReference type="EMBL" id="CP143786">
    <property type="protein sequence ID" value="WVN87911.1"/>
    <property type="molecule type" value="Genomic_DNA"/>
</dbReference>
<evidence type="ECO:0008006" key="10">
    <source>
        <dbReference type="Google" id="ProtNLM"/>
    </source>
</evidence>
<dbReference type="RefSeq" id="XP_066068611.1">
    <property type="nucleotide sequence ID" value="XM_066212514.1"/>
</dbReference>
<dbReference type="AlphaFoldDB" id="A0AAJ8JT63"/>
<feature type="signal peptide" evidence="7">
    <location>
        <begin position="1"/>
        <end position="26"/>
    </location>
</feature>